<dbReference type="InterPro" id="IPR010978">
    <property type="entry name" value="tRNA-bd_arm"/>
</dbReference>
<comment type="pathway">
    <text evidence="2">Aminoacyl-tRNA biosynthesis; selenocysteinyl-tRNA(Sec) biosynthesis; L-seryl-tRNA(Sec) from L-serine and tRNA(Sec): step 1/1.</text>
</comment>
<evidence type="ECO:0000259" key="15">
    <source>
        <dbReference type="PROSITE" id="PS50862"/>
    </source>
</evidence>
<dbReference type="GO" id="GO:0004828">
    <property type="term" value="F:serine-tRNA ligase activity"/>
    <property type="evidence" value="ECO:0007669"/>
    <property type="project" value="UniProtKB-EC"/>
</dbReference>
<proteinExistence type="inferred from homology"/>
<comment type="catalytic activity">
    <reaction evidence="12">
        <text>tRNA(Sec) + L-serine + ATP = L-seryl-tRNA(Sec) + AMP + diphosphate + H(+)</text>
        <dbReference type="Rhea" id="RHEA:42580"/>
        <dbReference type="Rhea" id="RHEA-COMP:9742"/>
        <dbReference type="Rhea" id="RHEA-COMP:10128"/>
        <dbReference type="ChEBI" id="CHEBI:15378"/>
        <dbReference type="ChEBI" id="CHEBI:30616"/>
        <dbReference type="ChEBI" id="CHEBI:33019"/>
        <dbReference type="ChEBI" id="CHEBI:33384"/>
        <dbReference type="ChEBI" id="CHEBI:78442"/>
        <dbReference type="ChEBI" id="CHEBI:78533"/>
        <dbReference type="ChEBI" id="CHEBI:456215"/>
        <dbReference type="EC" id="6.1.1.11"/>
    </reaction>
</comment>
<dbReference type="PANTHER" id="PTHR43697">
    <property type="entry name" value="SERYL-TRNA SYNTHETASE"/>
    <property type="match status" value="1"/>
</dbReference>
<keyword evidence="5" id="KW-0963">Cytoplasm</keyword>
<dbReference type="Pfam" id="PF00587">
    <property type="entry name" value="tRNA-synt_2b"/>
    <property type="match status" value="1"/>
</dbReference>
<evidence type="ECO:0000256" key="6">
    <source>
        <dbReference type="ARBA" id="ARBA00022598"/>
    </source>
</evidence>
<evidence type="ECO:0000256" key="3">
    <source>
        <dbReference type="ARBA" id="ARBA00010728"/>
    </source>
</evidence>
<comment type="caution">
    <text evidence="16">The sequence shown here is derived from an EMBL/GenBank/DDBJ whole genome shotgun (WGS) entry which is preliminary data.</text>
</comment>
<keyword evidence="6 16" id="KW-0436">Ligase</keyword>
<evidence type="ECO:0000256" key="11">
    <source>
        <dbReference type="ARBA" id="ARBA00039158"/>
    </source>
</evidence>
<sequence>MLTLAFIRENKDLVLKGLVKRNFKNASTIIDEVIKKDSLRRETQAKLDQVLAESNKISKDIGQFFKSGETHKANLLKEKTTKLKAVSKDLSDALAAAEHELNELLYQIPNIPNEIVPVGKTPEENVEVYKEGEIPKLYKDAAPHWDLAKKYDIIDFDLGNKITGAGFPVYKGKGAKLQRALISYFLDKNTAAGYTEVQPPLLVNEASGFGTGQLPDKEGQMYEVGIDQLYLIPTAEVPLTNFFRNELLKESDLPIGLTAYTPCFRREAGSYGAHVRGLNRLHQFDKVEIVRVEHPNNSYQALENMVEHVKGILQDLKLPFRILRLCGGDMGFTSALTYDFEVYSTAQERWLEISSVSNFETFQANRLKLRFKNNEGKSELAHTLNGSSLALPRVLAGILENYQTEKGIEIPDVLKPYTGFDLID</sequence>
<reference evidence="17" key="1">
    <citation type="journal article" date="2019" name="Int. J. Syst. Evol. Microbiol.">
        <title>The Global Catalogue of Microorganisms (GCM) 10K type strain sequencing project: providing services to taxonomists for standard genome sequencing and annotation.</title>
        <authorList>
            <consortium name="The Broad Institute Genomics Platform"/>
            <consortium name="The Broad Institute Genome Sequencing Center for Infectious Disease"/>
            <person name="Wu L."/>
            <person name="Ma J."/>
        </authorList>
    </citation>
    <scope>NUCLEOTIDE SEQUENCE [LARGE SCALE GENOMIC DNA]</scope>
    <source>
        <strain evidence="17">CCUG 61485</strain>
    </source>
</reference>
<gene>
    <name evidence="16" type="primary">serS</name>
    <name evidence="16" type="ORF">ACFQ39_02945</name>
</gene>
<comment type="subcellular location">
    <subcellularLocation>
        <location evidence="1">Cytoplasm</location>
    </subcellularLocation>
</comment>
<dbReference type="InterPro" id="IPR015866">
    <property type="entry name" value="Ser-tRNA-synth_1_N"/>
</dbReference>
<evidence type="ECO:0000313" key="17">
    <source>
        <dbReference type="Proteomes" id="UP001597201"/>
    </source>
</evidence>
<dbReference type="Proteomes" id="UP001597201">
    <property type="component" value="Unassembled WGS sequence"/>
</dbReference>
<evidence type="ECO:0000256" key="8">
    <source>
        <dbReference type="ARBA" id="ARBA00022840"/>
    </source>
</evidence>
<protein>
    <recommendedName>
        <fullName evidence="11 14">Serine--tRNA ligase</fullName>
        <ecNumber evidence="4 14">6.1.1.11</ecNumber>
    </recommendedName>
</protein>
<dbReference type="Pfam" id="PF02403">
    <property type="entry name" value="Seryl_tRNA_N"/>
    <property type="match status" value="1"/>
</dbReference>
<evidence type="ECO:0000256" key="12">
    <source>
        <dbReference type="ARBA" id="ARBA00047929"/>
    </source>
</evidence>
<keyword evidence="8" id="KW-0067">ATP-binding</keyword>
<dbReference type="EC" id="6.1.1.11" evidence="4 14"/>
<accession>A0ABW3Y0U8</accession>
<name>A0ABW3Y0U8_9FLAO</name>
<dbReference type="InterPro" id="IPR002314">
    <property type="entry name" value="aa-tRNA-synt_IIb"/>
</dbReference>
<keyword evidence="9" id="KW-0648">Protein biosynthesis</keyword>
<dbReference type="EMBL" id="JBHTMY010000002">
    <property type="protein sequence ID" value="MFD1314560.1"/>
    <property type="molecule type" value="Genomic_DNA"/>
</dbReference>
<dbReference type="RefSeq" id="WP_377176283.1">
    <property type="nucleotide sequence ID" value="NZ_JBHTMY010000002.1"/>
</dbReference>
<dbReference type="SUPFAM" id="SSF46589">
    <property type="entry name" value="tRNA-binding arm"/>
    <property type="match status" value="1"/>
</dbReference>
<dbReference type="Gene3D" id="1.10.287.40">
    <property type="entry name" value="Serine-tRNA synthetase, tRNA binding domain"/>
    <property type="match status" value="1"/>
</dbReference>
<dbReference type="Gene3D" id="3.30.930.10">
    <property type="entry name" value="Bira Bifunctional Protein, Domain 2"/>
    <property type="match status" value="1"/>
</dbReference>
<evidence type="ECO:0000256" key="4">
    <source>
        <dbReference type="ARBA" id="ARBA00012840"/>
    </source>
</evidence>
<dbReference type="InterPro" id="IPR045864">
    <property type="entry name" value="aa-tRNA-synth_II/BPL/LPL"/>
</dbReference>
<evidence type="ECO:0000256" key="5">
    <source>
        <dbReference type="ARBA" id="ARBA00022490"/>
    </source>
</evidence>
<keyword evidence="7" id="KW-0547">Nucleotide-binding</keyword>
<evidence type="ECO:0000256" key="9">
    <source>
        <dbReference type="ARBA" id="ARBA00022917"/>
    </source>
</evidence>
<comment type="catalytic activity">
    <reaction evidence="13">
        <text>tRNA(Ser) + L-serine + ATP = L-seryl-tRNA(Ser) + AMP + diphosphate + H(+)</text>
        <dbReference type="Rhea" id="RHEA:12292"/>
        <dbReference type="Rhea" id="RHEA-COMP:9669"/>
        <dbReference type="Rhea" id="RHEA-COMP:9703"/>
        <dbReference type="ChEBI" id="CHEBI:15378"/>
        <dbReference type="ChEBI" id="CHEBI:30616"/>
        <dbReference type="ChEBI" id="CHEBI:33019"/>
        <dbReference type="ChEBI" id="CHEBI:33384"/>
        <dbReference type="ChEBI" id="CHEBI:78442"/>
        <dbReference type="ChEBI" id="CHEBI:78533"/>
        <dbReference type="ChEBI" id="CHEBI:456215"/>
        <dbReference type="EC" id="6.1.1.11"/>
    </reaction>
</comment>
<evidence type="ECO:0000256" key="2">
    <source>
        <dbReference type="ARBA" id="ARBA00005045"/>
    </source>
</evidence>
<keyword evidence="17" id="KW-1185">Reference proteome</keyword>
<comment type="similarity">
    <text evidence="3">Belongs to the class-II aminoacyl-tRNA synthetase family. Type-1 seryl-tRNA synthetase subfamily.</text>
</comment>
<dbReference type="PRINTS" id="PR00981">
    <property type="entry name" value="TRNASYNTHSER"/>
</dbReference>
<evidence type="ECO:0000256" key="7">
    <source>
        <dbReference type="ARBA" id="ARBA00022741"/>
    </source>
</evidence>
<dbReference type="PANTHER" id="PTHR43697:SF1">
    <property type="entry name" value="SERINE--TRNA LIGASE"/>
    <property type="match status" value="1"/>
</dbReference>
<dbReference type="InterPro" id="IPR006195">
    <property type="entry name" value="aa-tRNA-synth_II"/>
</dbReference>
<evidence type="ECO:0000256" key="13">
    <source>
        <dbReference type="ARBA" id="ARBA00048823"/>
    </source>
</evidence>
<feature type="domain" description="Aminoacyl-transfer RNA synthetases class-II family profile" evidence="15">
    <location>
        <begin position="140"/>
        <end position="411"/>
    </location>
</feature>
<dbReference type="InterPro" id="IPR042103">
    <property type="entry name" value="SerRS_1_N_sf"/>
</dbReference>
<dbReference type="SUPFAM" id="SSF55681">
    <property type="entry name" value="Class II aaRS and biotin synthetases"/>
    <property type="match status" value="1"/>
</dbReference>
<keyword evidence="10" id="KW-0030">Aminoacyl-tRNA synthetase</keyword>
<evidence type="ECO:0000256" key="10">
    <source>
        <dbReference type="ARBA" id="ARBA00023146"/>
    </source>
</evidence>
<evidence type="ECO:0000313" key="16">
    <source>
        <dbReference type="EMBL" id="MFD1314560.1"/>
    </source>
</evidence>
<evidence type="ECO:0000256" key="14">
    <source>
        <dbReference type="NCBIfam" id="TIGR00414"/>
    </source>
</evidence>
<dbReference type="InterPro" id="IPR002317">
    <property type="entry name" value="Ser-tRNA-ligase_type_1"/>
</dbReference>
<dbReference type="PROSITE" id="PS50862">
    <property type="entry name" value="AA_TRNA_LIGASE_II"/>
    <property type="match status" value="1"/>
</dbReference>
<dbReference type="NCBIfam" id="TIGR00414">
    <property type="entry name" value="serS"/>
    <property type="match status" value="1"/>
</dbReference>
<evidence type="ECO:0000256" key="1">
    <source>
        <dbReference type="ARBA" id="ARBA00004496"/>
    </source>
</evidence>
<organism evidence="16 17">
    <name type="scientific">Namhaeicola litoreus</name>
    <dbReference type="NCBI Taxonomy" id="1052145"/>
    <lineage>
        <taxon>Bacteria</taxon>
        <taxon>Pseudomonadati</taxon>
        <taxon>Bacteroidota</taxon>
        <taxon>Flavobacteriia</taxon>
        <taxon>Flavobacteriales</taxon>
        <taxon>Flavobacteriaceae</taxon>
        <taxon>Namhaeicola</taxon>
    </lineage>
</organism>
<dbReference type="PIRSF" id="PIRSF001529">
    <property type="entry name" value="Ser-tRNA-synth_IIa"/>
    <property type="match status" value="1"/>
</dbReference>